<dbReference type="Proteomes" id="UP000324091">
    <property type="component" value="Chromosome 12"/>
</dbReference>
<evidence type="ECO:0000313" key="1">
    <source>
        <dbReference type="EMBL" id="TWW54055.1"/>
    </source>
</evidence>
<dbReference type="EMBL" id="RHFK02000004">
    <property type="protein sequence ID" value="TWW77667.1"/>
    <property type="molecule type" value="Genomic_DNA"/>
</dbReference>
<evidence type="ECO:0000313" key="2">
    <source>
        <dbReference type="EMBL" id="TWW77667.1"/>
    </source>
</evidence>
<sequence length="83" mass="9596">MLQDGFLRVGGRLNRAAMPAETKHPVILSKHSRVAILILNPCDIEPLTPNHLLLMKTQPNMPPGIFNKDDLYARKRWRQERQK</sequence>
<gene>
    <name evidence="1" type="ORF">D4764_0241970</name>
    <name evidence="2" type="ORF">D4764_12G0010570</name>
</gene>
<keyword evidence="3" id="KW-1185">Reference proteome</keyword>
<dbReference type="AlphaFoldDB" id="A0A5C6PGZ7"/>
<proteinExistence type="predicted"/>
<evidence type="ECO:0000313" key="3">
    <source>
        <dbReference type="Proteomes" id="UP000324091"/>
    </source>
</evidence>
<dbReference type="PANTHER" id="PTHR47331">
    <property type="entry name" value="PHD-TYPE DOMAIN-CONTAINING PROTEIN"/>
    <property type="match status" value="1"/>
</dbReference>
<reference evidence="2 3" key="1">
    <citation type="submission" date="2019-04" db="EMBL/GenBank/DDBJ databases">
        <title>Chromosome genome assembly for Takifugu flavidus.</title>
        <authorList>
            <person name="Xiao S."/>
        </authorList>
    </citation>
    <scope>NUCLEOTIDE SEQUENCE [LARGE SCALE GENOMIC DNA]</scope>
    <source>
        <strain evidence="2">HTHZ2018</strain>
        <tissue evidence="2">Muscle</tissue>
    </source>
</reference>
<protein>
    <submittedName>
        <fullName evidence="2">Uncharacterized protein</fullName>
    </submittedName>
</protein>
<dbReference type="PANTHER" id="PTHR47331:SF1">
    <property type="entry name" value="GAG-LIKE PROTEIN"/>
    <property type="match status" value="1"/>
</dbReference>
<accession>A0A5C6PGZ7</accession>
<organism evidence="2 3">
    <name type="scientific">Takifugu flavidus</name>
    <name type="common">sansaifugu</name>
    <dbReference type="NCBI Taxonomy" id="433684"/>
    <lineage>
        <taxon>Eukaryota</taxon>
        <taxon>Metazoa</taxon>
        <taxon>Chordata</taxon>
        <taxon>Craniata</taxon>
        <taxon>Vertebrata</taxon>
        <taxon>Euteleostomi</taxon>
        <taxon>Actinopterygii</taxon>
        <taxon>Neopterygii</taxon>
        <taxon>Teleostei</taxon>
        <taxon>Neoteleostei</taxon>
        <taxon>Acanthomorphata</taxon>
        <taxon>Eupercaria</taxon>
        <taxon>Tetraodontiformes</taxon>
        <taxon>Tetradontoidea</taxon>
        <taxon>Tetraodontidae</taxon>
        <taxon>Takifugu</taxon>
    </lineage>
</organism>
<name>A0A5C6PGZ7_9TELE</name>
<dbReference type="EMBL" id="RHFK02000430">
    <property type="protein sequence ID" value="TWW54055.1"/>
    <property type="molecule type" value="Genomic_DNA"/>
</dbReference>
<comment type="caution">
    <text evidence="2">The sequence shown here is derived from an EMBL/GenBank/DDBJ whole genome shotgun (WGS) entry which is preliminary data.</text>
</comment>